<protein>
    <submittedName>
        <fullName evidence="8">Uncharacterized protein</fullName>
    </submittedName>
</protein>
<dbReference type="EMBL" id="BGPR01000634">
    <property type="protein sequence ID" value="GBM29363.1"/>
    <property type="molecule type" value="Genomic_DNA"/>
</dbReference>
<dbReference type="PANTHER" id="PTHR20986:SF22">
    <property type="entry name" value="FMRFAMIDE-RELATED PEPTIDES"/>
    <property type="match status" value="1"/>
</dbReference>
<feature type="region of interest" description="Disordered" evidence="7">
    <location>
        <begin position="747"/>
        <end position="858"/>
    </location>
</feature>
<feature type="region of interest" description="Disordered" evidence="7">
    <location>
        <begin position="928"/>
        <end position="957"/>
    </location>
</feature>
<gene>
    <name evidence="8" type="ORF">AVEN_175997_1</name>
</gene>
<feature type="compositionally biased region" description="Basic and acidic residues" evidence="7">
    <location>
        <begin position="792"/>
        <end position="804"/>
    </location>
</feature>
<evidence type="ECO:0000256" key="4">
    <source>
        <dbReference type="ARBA" id="ARBA00022737"/>
    </source>
</evidence>
<evidence type="ECO:0000256" key="3">
    <source>
        <dbReference type="ARBA" id="ARBA00022525"/>
    </source>
</evidence>
<feature type="compositionally biased region" description="Basic and acidic residues" evidence="7">
    <location>
        <begin position="29"/>
        <end position="38"/>
    </location>
</feature>
<dbReference type="Proteomes" id="UP000499080">
    <property type="component" value="Unassembled WGS sequence"/>
</dbReference>
<feature type="compositionally biased region" description="Polar residues" evidence="7">
    <location>
        <begin position="230"/>
        <end position="244"/>
    </location>
</feature>
<evidence type="ECO:0000256" key="6">
    <source>
        <dbReference type="ARBA" id="ARBA00023320"/>
    </source>
</evidence>
<proteinExistence type="inferred from homology"/>
<evidence type="ECO:0000313" key="8">
    <source>
        <dbReference type="EMBL" id="GBM29363.1"/>
    </source>
</evidence>
<dbReference type="GO" id="GO:0007218">
    <property type="term" value="P:neuropeptide signaling pathway"/>
    <property type="evidence" value="ECO:0007669"/>
    <property type="project" value="UniProtKB-KW"/>
</dbReference>
<name>A0A4Y2EJK5_ARAVE</name>
<feature type="compositionally biased region" description="Basic and acidic residues" evidence="7">
    <location>
        <begin position="246"/>
        <end position="256"/>
    </location>
</feature>
<evidence type="ECO:0000256" key="7">
    <source>
        <dbReference type="SAM" id="MobiDB-lite"/>
    </source>
</evidence>
<keyword evidence="3" id="KW-0964">Secreted</keyword>
<feature type="region of interest" description="Disordered" evidence="7">
    <location>
        <begin position="575"/>
        <end position="697"/>
    </location>
</feature>
<feature type="region of interest" description="Disordered" evidence="7">
    <location>
        <begin position="1"/>
        <end position="60"/>
    </location>
</feature>
<accession>A0A4Y2EJK5</accession>
<feature type="compositionally biased region" description="Basic and acidic residues" evidence="7">
    <location>
        <begin position="646"/>
        <end position="657"/>
    </location>
</feature>
<comment type="similarity">
    <text evidence="2">Belongs to the FARP (FMRFamide related peptide) family.</text>
</comment>
<keyword evidence="6" id="KW-0527">Neuropeptide</keyword>
<comment type="caution">
    <text evidence="8">The sequence shown here is derived from an EMBL/GenBank/DDBJ whole genome shotgun (WGS) entry which is preliminary data.</text>
</comment>
<dbReference type="GO" id="GO:0005576">
    <property type="term" value="C:extracellular region"/>
    <property type="evidence" value="ECO:0007669"/>
    <property type="project" value="UniProtKB-SubCell"/>
</dbReference>
<feature type="region of interest" description="Disordered" evidence="7">
    <location>
        <begin position="109"/>
        <end position="133"/>
    </location>
</feature>
<evidence type="ECO:0000313" key="9">
    <source>
        <dbReference type="Proteomes" id="UP000499080"/>
    </source>
</evidence>
<keyword evidence="4" id="KW-0677">Repeat</keyword>
<dbReference type="PANTHER" id="PTHR20986">
    <property type="entry name" value="FMRFAMIDE-RELATED PEPTIDES"/>
    <property type="match status" value="1"/>
</dbReference>
<feature type="region of interest" description="Disordered" evidence="7">
    <location>
        <begin position="226"/>
        <end position="295"/>
    </location>
</feature>
<feature type="compositionally biased region" description="Basic residues" evidence="7">
    <location>
        <begin position="675"/>
        <end position="688"/>
    </location>
</feature>
<keyword evidence="9" id="KW-1185">Reference proteome</keyword>
<evidence type="ECO:0000256" key="1">
    <source>
        <dbReference type="ARBA" id="ARBA00004613"/>
    </source>
</evidence>
<dbReference type="GO" id="GO:0005643">
    <property type="term" value="C:nuclear pore"/>
    <property type="evidence" value="ECO:0007669"/>
    <property type="project" value="UniProtKB-ARBA"/>
</dbReference>
<evidence type="ECO:0000256" key="2">
    <source>
        <dbReference type="ARBA" id="ARBA00006356"/>
    </source>
</evidence>
<dbReference type="InterPro" id="IPR002544">
    <property type="entry name" value="FMRFamid-related_peptide-like"/>
</dbReference>
<feature type="compositionally biased region" description="Basic and acidic residues" evidence="7">
    <location>
        <begin position="750"/>
        <end position="776"/>
    </location>
</feature>
<comment type="subcellular location">
    <subcellularLocation>
        <location evidence="1">Secreted</location>
    </subcellularLocation>
</comment>
<keyword evidence="5" id="KW-0027">Amidation</keyword>
<dbReference type="SMART" id="SM00029">
    <property type="entry name" value="GASTRIN"/>
    <property type="match status" value="23"/>
</dbReference>
<dbReference type="InterPro" id="IPR025574">
    <property type="entry name" value="Nucleoporin_FG_rpt"/>
</dbReference>
<dbReference type="InterPro" id="IPR051041">
    <property type="entry name" value="FMRFamide-related_np"/>
</dbReference>
<dbReference type="Pfam" id="PF01581">
    <property type="entry name" value="FARP"/>
    <property type="match status" value="3"/>
</dbReference>
<feature type="compositionally biased region" description="Polar residues" evidence="7">
    <location>
        <begin position="39"/>
        <end position="58"/>
    </location>
</feature>
<dbReference type="OrthoDB" id="6426142at2759"/>
<dbReference type="Pfam" id="PF13634">
    <property type="entry name" value="Nucleoporin_FG"/>
    <property type="match status" value="5"/>
</dbReference>
<feature type="compositionally biased region" description="Low complexity" evidence="7">
    <location>
        <begin position="110"/>
        <end position="121"/>
    </location>
</feature>
<organism evidence="8 9">
    <name type="scientific">Araneus ventricosus</name>
    <name type="common">Orbweaver spider</name>
    <name type="synonym">Epeira ventricosa</name>
    <dbReference type="NCBI Taxonomy" id="182803"/>
    <lineage>
        <taxon>Eukaryota</taxon>
        <taxon>Metazoa</taxon>
        <taxon>Ecdysozoa</taxon>
        <taxon>Arthropoda</taxon>
        <taxon>Chelicerata</taxon>
        <taxon>Arachnida</taxon>
        <taxon>Araneae</taxon>
        <taxon>Araneomorphae</taxon>
        <taxon>Entelegynae</taxon>
        <taxon>Araneoidea</taxon>
        <taxon>Araneidae</taxon>
        <taxon>Araneus</taxon>
    </lineage>
</organism>
<evidence type="ECO:0000256" key="5">
    <source>
        <dbReference type="ARBA" id="ARBA00022815"/>
    </source>
</evidence>
<feature type="compositionally biased region" description="Basic and acidic residues" evidence="7">
    <location>
        <begin position="844"/>
        <end position="855"/>
    </location>
</feature>
<sequence>MPPKRQNIGRRTNAAKRKREEIQNETEETAQRNEENRLHMSQSHATESSQQHEAQNEASRVGDLKMAKQALAWRAVYFSCFIVIACCNSDIPSPHNQEHVSTAHNDVLESSKNNSSTNTSTEHSVIKSPLLRSRRNTNLDNKNIFNREGNRALRSVFQYNDQIMRNLLQNHSPKPLNYARSNFFLNLLKPLDRRTTRYSNWDDHSVMHFGKRSVDAEEAPQIIDKEVNISDFSESPTSQFSTSESNEERADSEKRSPYPWSDHNTMHFGKRSEDDSSPESSNDETKSNSDADELETWNHIQEIDKKSENPWNDHDTMHFGKRPVDPWHSMMSFGKRGENPFGDHNTMHFGKRDEDPWHSMMSFGKRGEHPFGDHNTMHFGKREGDPWHSMMSFGKRGESPFDDHSTMHFGKRDDDPWHSMMSFGKRGENPFGDHNTMHFGKRDDDPWHSMMSFGKRGESAYGDHSTMHFGKRDDDPWHSMMSFGKRGENPFGDHNTMHFGKRDDDPWHSMMSFGKRESPFNDHSTMHFGKREDDPWHSMMSFGKRGENPFDDHSTMHFGKRDDEPWHSMMSFGKKSENPFSDHSTMHFGKRDDDPWHSMMSFGKKSENSWENHNTLHFGKRSDDKQNMMNLEKNSENSGNSQSEISDTKHNKKRSVDSDFSDGNSGARDSDKNKNSKNKPGIHTKQLKKRNDPWDNHNTLHFGKKSMWWMSPDFGKKFDPWNTHNTMHFGKKSNYWDTHNTMHFGKRSKLKDSHNEARSHKSSKEMLLDSNEKIDKTSNIPDYDMNNFNGILDDKNTEDSKEQDTESYGNEGNSLAGKNKDASVRSPGRISASKIQGSKKLRLEKRSANKVEKRSLKGMNSKENPARIFKVLNHQDLMKLENSTPLANKISDVKTMNNKATNKTHAVNVTKITNKKEIRVTKRSVEQIPVEMSENKQNGGQLTSQNQESENPEEEPSTDIILRFAEIPDDLRVDGIGDFDNAAGKQDTTQTSNKYEYLWNTLGGMHSNKKFDPWSSHNTMHFGKRFDPTELHNTMHFGKKNDPWNSHNTMHFGKRSDPWESHNTMHFGKRYDPWELHNTMHFGKKADPWESHNTLHFGKKSDPWESHNTLHFGKKSDPWESHYTLHFGKKFDPWDSHNTMHFGKRSDLWESHNTMHFGKRSDPWDSHNTMHFGKKSDPWENHNTLHFGKKSDPWELHNTMHFGKKSDPWELHNAMHFGKKSDPWENHNTLHFGKRDGSDETGSDMLVWIPNKETDVSYDSERPDSKLQSSDSEVKYLNLNGKRNSLNDYKDPEFYENLKNILSSEENPGIIIDRMQDVEPQTTTLFQLGNREDLDKNDMFLLQNLQSRLSEGINSNDFLRMLDKIQHSSELPSVADTNQFDDDNGVYLLEPHDDGFSNNYLKIKQKLLKKPGAKRYWAAPFQGPKSIVYPHAWLASQIRRSVIPKSIDQTRIHETRTAEKKEDPVNSFMHFGRR</sequence>
<reference evidence="8 9" key="1">
    <citation type="journal article" date="2019" name="Sci. Rep.">
        <title>Orb-weaving spider Araneus ventricosus genome elucidates the spidroin gene catalogue.</title>
        <authorList>
            <person name="Kono N."/>
            <person name="Nakamura H."/>
            <person name="Ohtoshi R."/>
            <person name="Moran D.A.P."/>
            <person name="Shinohara A."/>
            <person name="Yoshida Y."/>
            <person name="Fujiwara M."/>
            <person name="Mori M."/>
            <person name="Tomita M."/>
            <person name="Arakawa K."/>
        </authorList>
    </citation>
    <scope>NUCLEOTIDE SEQUENCE [LARGE SCALE GENOMIC DNA]</scope>
</reference>
<feature type="compositionally biased region" description="Polar residues" evidence="7">
    <location>
        <begin position="636"/>
        <end position="645"/>
    </location>
</feature>